<dbReference type="InterPro" id="IPR017937">
    <property type="entry name" value="Thioredoxin_CS"/>
</dbReference>
<reference evidence="12" key="1">
    <citation type="journal article" date="2019" name="Int. J. Syst. Evol. Microbiol.">
        <title>The Global Catalogue of Microorganisms (GCM) 10K type strain sequencing project: providing services to taxonomists for standard genome sequencing and annotation.</title>
        <authorList>
            <consortium name="The Broad Institute Genomics Platform"/>
            <consortium name="The Broad Institute Genome Sequencing Center for Infectious Disease"/>
            <person name="Wu L."/>
            <person name="Ma J."/>
        </authorList>
    </citation>
    <scope>NUCLEOTIDE SEQUENCE [LARGE SCALE GENOMIC DNA]</scope>
    <source>
        <strain evidence="12">CGMCC 1.15905</strain>
    </source>
</reference>
<evidence type="ECO:0000259" key="10">
    <source>
        <dbReference type="PROSITE" id="PS51352"/>
    </source>
</evidence>
<feature type="transmembrane region" description="Helical" evidence="8">
    <location>
        <begin position="538"/>
        <end position="557"/>
    </location>
</feature>
<dbReference type="EMBL" id="BMKC01000004">
    <property type="protein sequence ID" value="GGA87321.1"/>
    <property type="molecule type" value="Genomic_DNA"/>
</dbReference>
<evidence type="ECO:0000256" key="6">
    <source>
        <dbReference type="ARBA" id="ARBA00023136"/>
    </source>
</evidence>
<feature type="transmembrane region" description="Helical" evidence="8">
    <location>
        <begin position="314"/>
        <end position="339"/>
    </location>
</feature>
<feature type="transmembrane region" description="Helical" evidence="8">
    <location>
        <begin position="441"/>
        <end position="467"/>
    </location>
</feature>
<keyword evidence="3 8" id="KW-0812">Transmembrane</keyword>
<evidence type="ECO:0000256" key="2">
    <source>
        <dbReference type="ARBA" id="ARBA00022475"/>
    </source>
</evidence>
<evidence type="ECO:0000256" key="8">
    <source>
        <dbReference type="SAM" id="Phobius"/>
    </source>
</evidence>
<comment type="subcellular location">
    <subcellularLocation>
        <location evidence="1">Cell membrane</location>
        <topology evidence="1">Multi-pass membrane protein</topology>
    </subcellularLocation>
</comment>
<dbReference type="Pfam" id="PF11412">
    <property type="entry name" value="DsbD_N"/>
    <property type="match status" value="2"/>
</dbReference>
<feature type="transmembrane region" description="Helical" evidence="8">
    <location>
        <begin position="399"/>
        <end position="420"/>
    </location>
</feature>
<feature type="transmembrane region" description="Helical" evidence="8">
    <location>
        <begin position="473"/>
        <end position="500"/>
    </location>
</feature>
<dbReference type="Gene3D" id="2.60.40.1250">
    <property type="entry name" value="Thiol:disulfide interchange protein DsbD, N-terminal domain"/>
    <property type="match status" value="2"/>
</dbReference>
<keyword evidence="2" id="KW-1003">Cell membrane</keyword>
<dbReference type="PROSITE" id="PS51352">
    <property type="entry name" value="THIOREDOXIN_2"/>
    <property type="match status" value="1"/>
</dbReference>
<dbReference type="SUPFAM" id="SSF52833">
    <property type="entry name" value="Thioredoxin-like"/>
    <property type="match status" value="1"/>
</dbReference>
<feature type="domain" description="Thioredoxin" evidence="10">
    <location>
        <begin position="584"/>
        <end position="712"/>
    </location>
</feature>
<evidence type="ECO:0000256" key="5">
    <source>
        <dbReference type="ARBA" id="ARBA00022989"/>
    </source>
</evidence>
<evidence type="ECO:0000256" key="9">
    <source>
        <dbReference type="SAM" id="SignalP"/>
    </source>
</evidence>
<dbReference type="SUPFAM" id="SSF74863">
    <property type="entry name" value="Thiol:disulfide interchange protein DsbD, N-terminal domain (DsbD-alpha)"/>
    <property type="match status" value="2"/>
</dbReference>
<evidence type="ECO:0000256" key="7">
    <source>
        <dbReference type="ARBA" id="ARBA00023284"/>
    </source>
</evidence>
<dbReference type="PROSITE" id="PS00194">
    <property type="entry name" value="THIOREDOXIN_1"/>
    <property type="match status" value="1"/>
</dbReference>
<dbReference type="InterPro" id="IPR035671">
    <property type="entry name" value="DsbD_gamma"/>
</dbReference>
<keyword evidence="5 8" id="KW-1133">Transmembrane helix</keyword>
<proteinExistence type="predicted"/>
<dbReference type="Gene3D" id="3.40.30.10">
    <property type="entry name" value="Glutaredoxin"/>
    <property type="match status" value="1"/>
</dbReference>
<dbReference type="Proteomes" id="UP000623419">
    <property type="component" value="Unassembled WGS sequence"/>
</dbReference>
<keyword evidence="6 8" id="KW-0472">Membrane</keyword>
<dbReference type="Pfam" id="PF13899">
    <property type="entry name" value="Thioredoxin_7"/>
    <property type="match status" value="1"/>
</dbReference>
<evidence type="ECO:0000256" key="3">
    <source>
        <dbReference type="ARBA" id="ARBA00022692"/>
    </source>
</evidence>
<feature type="transmembrane region" description="Helical" evidence="8">
    <location>
        <begin position="512"/>
        <end position="532"/>
    </location>
</feature>
<evidence type="ECO:0000313" key="11">
    <source>
        <dbReference type="EMBL" id="GGA87321.1"/>
    </source>
</evidence>
<organism evidence="11 12">
    <name type="scientific">Arenimonas soli</name>
    <dbReference type="NCBI Taxonomy" id="2269504"/>
    <lineage>
        <taxon>Bacteria</taxon>
        <taxon>Pseudomonadati</taxon>
        <taxon>Pseudomonadota</taxon>
        <taxon>Gammaproteobacteria</taxon>
        <taxon>Lysobacterales</taxon>
        <taxon>Lysobacteraceae</taxon>
        <taxon>Arenimonas</taxon>
    </lineage>
</organism>
<evidence type="ECO:0000256" key="4">
    <source>
        <dbReference type="ARBA" id="ARBA00022748"/>
    </source>
</evidence>
<protein>
    <submittedName>
        <fullName evidence="11">Cytochrome c biogenesis protein</fullName>
    </submittedName>
</protein>
<feature type="chain" id="PRO_5045433228" evidence="9">
    <location>
        <begin position="21"/>
        <end position="712"/>
    </location>
</feature>
<comment type="caution">
    <text evidence="11">The sequence shown here is derived from an EMBL/GenBank/DDBJ whole genome shotgun (WGS) entry which is preliminary data.</text>
</comment>
<gene>
    <name evidence="11" type="primary">dsbD</name>
    <name evidence="11" type="ORF">GCM10011521_27160</name>
</gene>
<keyword evidence="12" id="KW-1185">Reference proteome</keyword>
<feature type="transmembrane region" description="Helical" evidence="8">
    <location>
        <begin position="360"/>
        <end position="379"/>
    </location>
</feature>
<dbReference type="PANTHER" id="PTHR32234:SF3">
    <property type="entry name" value="SUPPRESSION OF COPPER SENSITIVITY PROTEIN"/>
    <property type="match status" value="1"/>
</dbReference>
<name>A0ABQ1HT36_9GAMM</name>
<evidence type="ECO:0000313" key="12">
    <source>
        <dbReference type="Proteomes" id="UP000623419"/>
    </source>
</evidence>
<dbReference type="Pfam" id="PF02683">
    <property type="entry name" value="DsbD_TM"/>
    <property type="match status" value="1"/>
</dbReference>
<dbReference type="RefSeq" id="WP_188665569.1">
    <property type="nucleotide sequence ID" value="NZ_BMKC01000004.1"/>
</dbReference>
<dbReference type="InterPro" id="IPR036249">
    <property type="entry name" value="Thioredoxin-like_sf"/>
</dbReference>
<keyword evidence="4" id="KW-0201">Cytochrome c-type biogenesis</keyword>
<evidence type="ECO:0000256" key="1">
    <source>
        <dbReference type="ARBA" id="ARBA00004651"/>
    </source>
</evidence>
<dbReference type="InterPro" id="IPR003834">
    <property type="entry name" value="Cyt_c_assmbl_TM_dom"/>
</dbReference>
<dbReference type="InterPro" id="IPR028250">
    <property type="entry name" value="DsbDN"/>
</dbReference>
<keyword evidence="9" id="KW-0732">Signal</keyword>
<sequence>MTRWLLALLAALSFAPMAQAVDEADLLPIDEAFALTATATERGRIQLHWEIADGYYLYKHRMGAEVLSAGFKVNPLELPDGIAYTDEFFGDVETYRDAVTGVLTGAAADGTTVVELKVKYQGCADLGVCYPPHAKTLRVSLPAAAARAAPADGLDLLGPRGNAVFGASTGGTDALPLPEGEAFRFEAIVDSADQLLLRFTPAPGYYLYRDRSGVEVRGDGVSAGPIGWPPATSHFDEHFGDVQVYFDTVDAPLPLRREHADAVVVTVVATFQGCQTDGICYPPMTREVTLDLPAGGRVALAPAPAGTAPGTTPALWLALLLALGGGVILNLMPCVLPVLSLKALSLAQGGGDRRKARSQALWYTAGVLASFAAVGAAALALRQAGLALGWGFQLQQPGVITALALVMVAIGLSLSGVVAFGATLAGTGQSLAQKSGPAGDFFTGVLAVVVASPCTAPFMGSALAFAFAASPAVAIGVFLALGLGLALPFLLIGFVPALAARLPKPGAWMETFKHLLAFPMYLTAVWLLWVLAKQRGADAIGLALVGVVGLGLGLWLWEKARWKGVAAKTLAALVIALSLWPVVAVQRMPVPVRAEASTDGAVEYSAQRLEQLRRDGRVVFVNMTADWCVSCKANERTVLGRDAFKASLERAGAVYMKGDWTDVDPEITAFLETHKAVGVPLYVVYPRQGEPRVLPTILTQGIVDEALAEAAR</sequence>
<dbReference type="InterPro" id="IPR013766">
    <property type="entry name" value="Thioredoxin_domain"/>
</dbReference>
<accession>A0ABQ1HT36</accession>
<feature type="transmembrane region" description="Helical" evidence="8">
    <location>
        <begin position="564"/>
        <end position="583"/>
    </location>
</feature>
<keyword evidence="7" id="KW-0676">Redox-active center</keyword>
<dbReference type="CDD" id="cd02953">
    <property type="entry name" value="DsbDgamma"/>
    <property type="match status" value="1"/>
</dbReference>
<dbReference type="PANTHER" id="PTHR32234">
    <property type="entry name" value="THIOL:DISULFIDE INTERCHANGE PROTEIN DSBD"/>
    <property type="match status" value="1"/>
</dbReference>
<dbReference type="InterPro" id="IPR036929">
    <property type="entry name" value="DsbDN_sf"/>
</dbReference>
<feature type="signal peptide" evidence="9">
    <location>
        <begin position="1"/>
        <end position="20"/>
    </location>
</feature>